<evidence type="ECO:0000313" key="1">
    <source>
        <dbReference type="EMBL" id="RRT70734.1"/>
    </source>
</evidence>
<sequence>LQKRTRDFMMVVWFVVITEFCEAYKSFLQQLLRTRKFPAKFEFNACSSRNIKFAHVLL</sequence>
<dbReference type="Proteomes" id="UP000287651">
    <property type="component" value="Unassembled WGS sequence"/>
</dbReference>
<comment type="caution">
    <text evidence="1">The sequence shown here is derived from an EMBL/GenBank/DDBJ whole genome shotgun (WGS) entry which is preliminary data.</text>
</comment>
<feature type="non-terminal residue" evidence="1">
    <location>
        <position position="1"/>
    </location>
</feature>
<dbReference type="EMBL" id="AMZH03003921">
    <property type="protein sequence ID" value="RRT70734.1"/>
    <property type="molecule type" value="Genomic_DNA"/>
</dbReference>
<evidence type="ECO:0000313" key="2">
    <source>
        <dbReference type="Proteomes" id="UP000287651"/>
    </source>
</evidence>
<protein>
    <submittedName>
        <fullName evidence="1">Uncharacterized protein</fullName>
    </submittedName>
</protein>
<dbReference type="AlphaFoldDB" id="A0A427A3E2"/>
<reference evidence="1 2" key="1">
    <citation type="journal article" date="2014" name="Agronomy (Basel)">
        <title>A Draft Genome Sequence for Ensete ventricosum, the Drought-Tolerant Tree Against Hunger.</title>
        <authorList>
            <person name="Harrison J."/>
            <person name="Moore K.A."/>
            <person name="Paszkiewicz K."/>
            <person name="Jones T."/>
            <person name="Grant M."/>
            <person name="Ambacheew D."/>
            <person name="Muzemil S."/>
            <person name="Studholme D.J."/>
        </authorList>
    </citation>
    <scope>NUCLEOTIDE SEQUENCE [LARGE SCALE GENOMIC DNA]</scope>
</reference>
<name>A0A427A3E2_ENSVE</name>
<gene>
    <name evidence="1" type="ORF">B296_00027295</name>
</gene>
<organism evidence="1 2">
    <name type="scientific">Ensete ventricosum</name>
    <name type="common">Abyssinian banana</name>
    <name type="synonym">Musa ensete</name>
    <dbReference type="NCBI Taxonomy" id="4639"/>
    <lineage>
        <taxon>Eukaryota</taxon>
        <taxon>Viridiplantae</taxon>
        <taxon>Streptophyta</taxon>
        <taxon>Embryophyta</taxon>
        <taxon>Tracheophyta</taxon>
        <taxon>Spermatophyta</taxon>
        <taxon>Magnoliopsida</taxon>
        <taxon>Liliopsida</taxon>
        <taxon>Zingiberales</taxon>
        <taxon>Musaceae</taxon>
        <taxon>Ensete</taxon>
    </lineage>
</organism>
<proteinExistence type="predicted"/>
<accession>A0A427A3E2</accession>